<sequence>MALPSLIGGLANREDFEPSAFYAMLSGILICIFLVKLIRRTSRTPLYGTCVFLFDRIISLSLRAAFAHRPPSAQSGSLIGYMQVFLAVESLALLIDCTKLLRCLLFNSTYPLTYPSEPLDVPPSPASYATLHWPTSATDRAPEVSLSFRRLSEDTVAPPSSIPEKEKETLVEPEDQPRHRFWFRRLCEAAVLRALAVFAIGIAGNTMSVAQRRDEQKTRINLAFRATSTSISLFLTLFVAGMTIWASRNLRRVNQKAAIPPSYRLAVMHMTTSAWDAQEPGAFNSSDAKGAFYALHILPEFLVAGCLCCINVREKFGTGLSGDSRWRDDALEENEKPEEKEVEKDKESSQTTLC</sequence>
<organism evidence="3 4">
    <name type="scientific">Lyophyllum shimeji</name>
    <name type="common">Hon-shimeji</name>
    <name type="synonym">Tricholoma shimeji</name>
    <dbReference type="NCBI Taxonomy" id="47721"/>
    <lineage>
        <taxon>Eukaryota</taxon>
        <taxon>Fungi</taxon>
        <taxon>Dikarya</taxon>
        <taxon>Basidiomycota</taxon>
        <taxon>Agaricomycotina</taxon>
        <taxon>Agaricomycetes</taxon>
        <taxon>Agaricomycetidae</taxon>
        <taxon>Agaricales</taxon>
        <taxon>Tricholomatineae</taxon>
        <taxon>Lyophyllaceae</taxon>
        <taxon>Lyophyllum</taxon>
    </lineage>
</organism>
<gene>
    <name evidence="3" type="ORF">LshimejAT787_1901330</name>
</gene>
<comment type="caution">
    <text evidence="3">The sequence shown here is derived from an EMBL/GenBank/DDBJ whole genome shotgun (WGS) entry which is preliminary data.</text>
</comment>
<dbReference type="Proteomes" id="UP001063166">
    <property type="component" value="Unassembled WGS sequence"/>
</dbReference>
<feature type="compositionally biased region" description="Basic and acidic residues" evidence="1">
    <location>
        <begin position="324"/>
        <end position="348"/>
    </location>
</feature>
<proteinExistence type="predicted"/>
<dbReference type="OrthoDB" id="2562239at2759"/>
<feature type="transmembrane region" description="Helical" evidence="2">
    <location>
        <begin position="190"/>
        <end position="210"/>
    </location>
</feature>
<evidence type="ECO:0000256" key="1">
    <source>
        <dbReference type="SAM" id="MobiDB-lite"/>
    </source>
</evidence>
<feature type="transmembrane region" description="Helical" evidence="2">
    <location>
        <begin position="20"/>
        <end position="38"/>
    </location>
</feature>
<accession>A0A9P3UUS7</accession>
<evidence type="ECO:0000313" key="3">
    <source>
        <dbReference type="EMBL" id="GLB45055.1"/>
    </source>
</evidence>
<keyword evidence="2" id="KW-1133">Transmembrane helix</keyword>
<keyword evidence="2" id="KW-0812">Transmembrane</keyword>
<feature type="transmembrane region" description="Helical" evidence="2">
    <location>
        <begin position="222"/>
        <end position="246"/>
    </location>
</feature>
<dbReference type="AlphaFoldDB" id="A0A9P3UUS7"/>
<evidence type="ECO:0000313" key="4">
    <source>
        <dbReference type="Proteomes" id="UP001063166"/>
    </source>
</evidence>
<dbReference type="EMBL" id="BRPK01000019">
    <property type="protein sequence ID" value="GLB45055.1"/>
    <property type="molecule type" value="Genomic_DNA"/>
</dbReference>
<keyword evidence="4" id="KW-1185">Reference proteome</keyword>
<protein>
    <submittedName>
        <fullName evidence="3">Uncharacterized protein</fullName>
    </submittedName>
</protein>
<reference evidence="3" key="1">
    <citation type="submission" date="2022-07" db="EMBL/GenBank/DDBJ databases">
        <title>The genome of Lyophyllum shimeji provides insight into the initial evolution of ectomycorrhizal fungal genome.</title>
        <authorList>
            <person name="Kobayashi Y."/>
            <person name="Shibata T."/>
            <person name="Hirakawa H."/>
            <person name="Shigenobu S."/>
            <person name="Nishiyama T."/>
            <person name="Yamada A."/>
            <person name="Hasebe M."/>
            <person name="Kawaguchi M."/>
        </authorList>
    </citation>
    <scope>NUCLEOTIDE SEQUENCE</scope>
    <source>
        <strain evidence="3">AT787</strain>
    </source>
</reference>
<evidence type="ECO:0000256" key="2">
    <source>
        <dbReference type="SAM" id="Phobius"/>
    </source>
</evidence>
<keyword evidence="2" id="KW-0472">Membrane</keyword>
<feature type="region of interest" description="Disordered" evidence="1">
    <location>
        <begin position="322"/>
        <end position="354"/>
    </location>
</feature>
<name>A0A9P3UUS7_LYOSH</name>